<keyword evidence="1" id="KW-1015">Disulfide bond</keyword>
<dbReference type="PROSITE" id="PS50041">
    <property type="entry name" value="C_TYPE_LECTIN_2"/>
    <property type="match status" value="1"/>
</dbReference>
<dbReference type="OrthoDB" id="2020662at2759"/>
<organism evidence="3 4">
    <name type="scientific">Arctia plantaginis</name>
    <name type="common">Wood tiger moth</name>
    <name type="synonym">Phalaena plantaginis</name>
    <dbReference type="NCBI Taxonomy" id="874455"/>
    <lineage>
        <taxon>Eukaryota</taxon>
        <taxon>Metazoa</taxon>
        <taxon>Ecdysozoa</taxon>
        <taxon>Arthropoda</taxon>
        <taxon>Hexapoda</taxon>
        <taxon>Insecta</taxon>
        <taxon>Pterygota</taxon>
        <taxon>Neoptera</taxon>
        <taxon>Endopterygota</taxon>
        <taxon>Lepidoptera</taxon>
        <taxon>Glossata</taxon>
        <taxon>Ditrysia</taxon>
        <taxon>Noctuoidea</taxon>
        <taxon>Erebidae</taxon>
        <taxon>Arctiinae</taxon>
        <taxon>Arctia</taxon>
    </lineage>
</organism>
<evidence type="ECO:0000256" key="1">
    <source>
        <dbReference type="ARBA" id="ARBA00023157"/>
    </source>
</evidence>
<dbReference type="SMART" id="SM00034">
    <property type="entry name" value="CLECT"/>
    <property type="match status" value="2"/>
</dbReference>
<accession>A0A8S0ZCV7</accession>
<evidence type="ECO:0000313" key="3">
    <source>
        <dbReference type="EMBL" id="CAB3228732.1"/>
    </source>
</evidence>
<dbReference type="InterPro" id="IPR018378">
    <property type="entry name" value="C-type_lectin_CS"/>
</dbReference>
<dbReference type="Gene3D" id="3.10.100.10">
    <property type="entry name" value="Mannose-Binding Protein A, subunit A"/>
    <property type="match status" value="2"/>
</dbReference>
<dbReference type="InterPro" id="IPR001304">
    <property type="entry name" value="C-type_lectin-like"/>
</dbReference>
<dbReference type="CDD" id="cd00037">
    <property type="entry name" value="CLECT"/>
    <property type="match status" value="1"/>
</dbReference>
<dbReference type="EMBL" id="CADEBD010000283">
    <property type="protein sequence ID" value="CAB3228732.1"/>
    <property type="molecule type" value="Genomic_DNA"/>
</dbReference>
<dbReference type="Pfam" id="PF00059">
    <property type="entry name" value="Lectin_C"/>
    <property type="match status" value="1"/>
</dbReference>
<dbReference type="InterPro" id="IPR016187">
    <property type="entry name" value="CTDL_fold"/>
</dbReference>
<dbReference type="InterPro" id="IPR016186">
    <property type="entry name" value="C-type_lectin-like/link_sf"/>
</dbReference>
<proteinExistence type="predicted"/>
<dbReference type="PANTHER" id="PTHR22803">
    <property type="entry name" value="MANNOSE, PHOSPHOLIPASE, LECTIN RECEPTOR RELATED"/>
    <property type="match status" value="1"/>
</dbReference>
<sequence length="318" mass="36353">MSVSDMTGNESYNVLSTVAPDNQSPRITKRYRSDYVYNYETDAFYKLHIESRRRWQVKDVCKVEGALLMTPNSDHDLVQLHLMLKQYPDLGDYVWVANDGRAHESAEEQPIVDLNPAAVRSVRWSTYDSNDCEVATRNGDVKTIPCYNYFPFICKVKASDAPYDPRCGAYGKDYKCFDSVRSCYKIPHIVYTWSEAYSECQAEGAHLVVLNSETERAVVQNLTMTTQLESARTSWFFFAGFRADEPPPGQATNATRVFKTVFNQTLEEAGYHPWSDNEPNNALGHEYCGSIFKNDGKLNDVDCTHLYAFICEKEFQET</sequence>
<name>A0A8S0ZCV7_ARCPL</name>
<dbReference type="InterPro" id="IPR050111">
    <property type="entry name" value="C-type_lectin/snaclec_domain"/>
</dbReference>
<comment type="caution">
    <text evidence="3">The sequence shown here is derived from an EMBL/GenBank/DDBJ whole genome shotgun (WGS) entry which is preliminary data.</text>
</comment>
<reference evidence="3 4" key="1">
    <citation type="submission" date="2020-04" db="EMBL/GenBank/DDBJ databases">
        <authorList>
            <person name="Wallbank WR R."/>
            <person name="Pardo Diaz C."/>
            <person name="Kozak K."/>
            <person name="Martin S."/>
            <person name="Jiggins C."/>
            <person name="Moest M."/>
            <person name="Warren A I."/>
            <person name="Byers J.R.P. K."/>
            <person name="Montejo-Kovacevich G."/>
            <person name="Yen C E."/>
        </authorList>
    </citation>
    <scope>NUCLEOTIDE SEQUENCE [LARGE SCALE GENOMIC DNA]</scope>
</reference>
<evidence type="ECO:0000313" key="4">
    <source>
        <dbReference type="Proteomes" id="UP000494256"/>
    </source>
</evidence>
<feature type="domain" description="C-type lectin" evidence="2">
    <location>
        <begin position="183"/>
        <end position="312"/>
    </location>
</feature>
<evidence type="ECO:0000259" key="2">
    <source>
        <dbReference type="PROSITE" id="PS50041"/>
    </source>
</evidence>
<gene>
    <name evidence="3" type="ORF">APLA_LOCUS3644</name>
</gene>
<dbReference type="SUPFAM" id="SSF56436">
    <property type="entry name" value="C-type lectin-like"/>
    <property type="match status" value="2"/>
</dbReference>
<protein>
    <recommendedName>
        <fullName evidence="2">C-type lectin domain-containing protein</fullName>
    </recommendedName>
</protein>
<dbReference type="Proteomes" id="UP000494256">
    <property type="component" value="Unassembled WGS sequence"/>
</dbReference>
<dbReference type="AlphaFoldDB" id="A0A8S0ZCV7"/>
<dbReference type="PROSITE" id="PS00615">
    <property type="entry name" value="C_TYPE_LECTIN_1"/>
    <property type="match status" value="1"/>
</dbReference>